<gene>
    <name evidence="2" type="ORF">E2562_017699</name>
</gene>
<accession>A0A6G1BYJ7</accession>
<dbReference type="EMBL" id="SPHZ02000011">
    <property type="protein sequence ID" value="KAF0892734.1"/>
    <property type="molecule type" value="Genomic_DNA"/>
</dbReference>
<protein>
    <submittedName>
        <fullName evidence="2">Uncharacterized protein</fullName>
    </submittedName>
</protein>
<reference evidence="2 3" key="1">
    <citation type="submission" date="2019-11" db="EMBL/GenBank/DDBJ databases">
        <title>Whole genome sequence of Oryza granulata.</title>
        <authorList>
            <person name="Li W."/>
        </authorList>
    </citation>
    <scope>NUCLEOTIDE SEQUENCE [LARGE SCALE GENOMIC DNA]</scope>
    <source>
        <strain evidence="3">cv. Menghai</strain>
        <tissue evidence="2">Leaf</tissue>
    </source>
</reference>
<evidence type="ECO:0000313" key="2">
    <source>
        <dbReference type="EMBL" id="KAF0892734.1"/>
    </source>
</evidence>
<dbReference type="Proteomes" id="UP000479710">
    <property type="component" value="Unassembled WGS sequence"/>
</dbReference>
<evidence type="ECO:0000256" key="1">
    <source>
        <dbReference type="SAM" id="MobiDB-lite"/>
    </source>
</evidence>
<feature type="region of interest" description="Disordered" evidence="1">
    <location>
        <begin position="1"/>
        <end position="29"/>
    </location>
</feature>
<comment type="caution">
    <text evidence="2">The sequence shown here is derived from an EMBL/GenBank/DDBJ whole genome shotgun (WGS) entry which is preliminary data.</text>
</comment>
<evidence type="ECO:0000313" key="3">
    <source>
        <dbReference type="Proteomes" id="UP000479710"/>
    </source>
</evidence>
<sequence length="71" mass="7205">MADTCSRAGPGAGRSGGQDDRPGPHLIRGPTVHIRSPMHELATVDECGGCDARASGEGSVCGSPNTEMVVE</sequence>
<name>A0A6G1BYJ7_9ORYZ</name>
<organism evidence="2 3">
    <name type="scientific">Oryza meyeriana var. granulata</name>
    <dbReference type="NCBI Taxonomy" id="110450"/>
    <lineage>
        <taxon>Eukaryota</taxon>
        <taxon>Viridiplantae</taxon>
        <taxon>Streptophyta</taxon>
        <taxon>Embryophyta</taxon>
        <taxon>Tracheophyta</taxon>
        <taxon>Spermatophyta</taxon>
        <taxon>Magnoliopsida</taxon>
        <taxon>Liliopsida</taxon>
        <taxon>Poales</taxon>
        <taxon>Poaceae</taxon>
        <taxon>BOP clade</taxon>
        <taxon>Oryzoideae</taxon>
        <taxon>Oryzeae</taxon>
        <taxon>Oryzinae</taxon>
        <taxon>Oryza</taxon>
        <taxon>Oryza meyeriana</taxon>
    </lineage>
</organism>
<keyword evidence="3" id="KW-1185">Reference proteome</keyword>
<dbReference type="AlphaFoldDB" id="A0A6G1BYJ7"/>
<proteinExistence type="predicted"/>